<protein>
    <submittedName>
        <fullName evidence="1">Uncharacterized protein</fullName>
    </submittedName>
</protein>
<comment type="caution">
    <text evidence="1">The sequence shown here is derived from an EMBL/GenBank/DDBJ whole genome shotgun (WGS) entry which is preliminary data.</text>
</comment>
<proteinExistence type="predicted"/>
<dbReference type="Proteomes" id="UP001239111">
    <property type="component" value="Chromosome 2"/>
</dbReference>
<gene>
    <name evidence="1" type="ORF">QAD02_011050</name>
</gene>
<sequence length="349" mass="40295">MSAPASNGGKLVPVKQSWEWMINNSCIKNDHKNLKHVIESPIFKAQTVDGAEVKWLLRFYPKGNYEGKYDYASVQLVSLNNFRVLVKYQLSIVQNLKSVREYDSGHTPEIFHCSGWERGDRFLKRSIIMDDTHVNLKDDNLSIFCYLDSPVCSPIRKRDEKQMDSICDDEFFSIQNDILLELVTDQEFGDIDIEVKGKQFRAHRVLLSNHSGVLSKIISKTENEKRGLVSIDDLDDKVFLEILRFIYFNKMNGIEKSASEFFAAAKKYDMEKMKKMCVVTMSKNLSSENAIEYLGLADLFELEDFKKQILEFMALNLTKIVKSSSFRTMKEMNKSVLFELIQTMASKMS</sequence>
<accession>A0ACC2NVG8</accession>
<keyword evidence="2" id="KW-1185">Reference proteome</keyword>
<evidence type="ECO:0000313" key="2">
    <source>
        <dbReference type="Proteomes" id="UP001239111"/>
    </source>
</evidence>
<organism evidence="1 2">
    <name type="scientific">Eretmocerus hayati</name>
    <dbReference type="NCBI Taxonomy" id="131215"/>
    <lineage>
        <taxon>Eukaryota</taxon>
        <taxon>Metazoa</taxon>
        <taxon>Ecdysozoa</taxon>
        <taxon>Arthropoda</taxon>
        <taxon>Hexapoda</taxon>
        <taxon>Insecta</taxon>
        <taxon>Pterygota</taxon>
        <taxon>Neoptera</taxon>
        <taxon>Endopterygota</taxon>
        <taxon>Hymenoptera</taxon>
        <taxon>Apocrita</taxon>
        <taxon>Proctotrupomorpha</taxon>
        <taxon>Chalcidoidea</taxon>
        <taxon>Aphelinidae</taxon>
        <taxon>Aphelininae</taxon>
        <taxon>Eretmocerus</taxon>
    </lineage>
</organism>
<reference evidence="1" key="1">
    <citation type="submission" date="2023-04" db="EMBL/GenBank/DDBJ databases">
        <title>A chromosome-level genome assembly of the parasitoid wasp Eretmocerus hayati.</title>
        <authorList>
            <person name="Zhong Y."/>
            <person name="Liu S."/>
            <person name="Liu Y."/>
        </authorList>
    </citation>
    <scope>NUCLEOTIDE SEQUENCE</scope>
    <source>
        <strain evidence="1">ZJU_SS_LIU_2023</strain>
    </source>
</reference>
<evidence type="ECO:0000313" key="1">
    <source>
        <dbReference type="EMBL" id="KAJ8675264.1"/>
    </source>
</evidence>
<name>A0ACC2NVG8_9HYME</name>
<dbReference type="EMBL" id="CM056742">
    <property type="protein sequence ID" value="KAJ8675264.1"/>
    <property type="molecule type" value="Genomic_DNA"/>
</dbReference>